<dbReference type="EMBL" id="GL734183">
    <property type="protein sequence ID" value="EFX61742.1"/>
    <property type="molecule type" value="Genomic_DNA"/>
</dbReference>
<feature type="compositionally biased region" description="Polar residues" evidence="1">
    <location>
        <begin position="739"/>
        <end position="769"/>
    </location>
</feature>
<dbReference type="KEGG" id="dpx:DAPPUDRAFT_338303"/>
<feature type="compositionally biased region" description="Polar residues" evidence="1">
    <location>
        <begin position="711"/>
        <end position="725"/>
    </location>
</feature>
<sequence length="769" mass="88339">MPSSVPDEIKELLRDGSIYKVQHDALDDKTKLHVAVEVNGEVDSINLNRLHLDADRHRAEGEKVGGKYIAQLVGETSIPYYTKKPNKRVCYFDTFKKLDTKSLVHAVQDVRLPMAGLGIIIERYCEDFDIPQDANVLPHLHYILSGAVEIPNLDGAKHRLIKDLCSVESTTTAETEKEMLRLKWEERIRFAFNRNRLVELIATDGFYIPADEYVCFNPWESGLCKAQIVMCLQHKTGHIQRHCQKQTGPQPRGIKMANAARKTILGNEDWVAFNHNLFMNLKTHYSAQMGGRQVDMKTLLLIRKLLDESYDWGWLIHGEKGYKIPRRKDAQNVIPVKTTKPHRTQDYKDKIYQMWRAKYNNQTCKESANWEQKQKAKREQLSTSKRIPKVLSHNPQTGERVSPFGTLVGQLEFLEQSVTSKEMYKNLLITIHEGTESDTSIQKKLLRLWDIHYSVINGAGGELLETLYLKGDLDTMTKFRWYEAYANKLCQFPSDYKETFLKRLYSIGSVMPDLFTGSTRNFIPSDEHVYETMTCSCILGCIATYLGESTAFVITFDSGRTTSYEELKEEVEKRKVCNAILNFDYHNSDEGEKAFGVASLGVPFIKDLTEEEAAYVFATTSDVFSFNPDQVNKEKSERLFLLNEFVRRYVLRLKDFTKESRPEMHHIRNLAAKWLQLSTEDGGTREMAIEGLRRQRMNAEAMKDRRKHQSTKPTTHDTLSQTLSQYRAKCNSGRPRVSDGSQSQVEVPVISSQKLQTDNSQTTIDTLTQ</sequence>
<dbReference type="AlphaFoldDB" id="E9I2N8"/>
<keyword evidence="3" id="KW-1185">Reference proteome</keyword>
<dbReference type="Proteomes" id="UP000000305">
    <property type="component" value="Unassembled WGS sequence"/>
</dbReference>
<evidence type="ECO:0000313" key="2">
    <source>
        <dbReference type="EMBL" id="EFX61742.1"/>
    </source>
</evidence>
<dbReference type="InParanoid" id="E9I2N8"/>
<organism evidence="2 3">
    <name type="scientific">Daphnia pulex</name>
    <name type="common">Water flea</name>
    <dbReference type="NCBI Taxonomy" id="6669"/>
    <lineage>
        <taxon>Eukaryota</taxon>
        <taxon>Metazoa</taxon>
        <taxon>Ecdysozoa</taxon>
        <taxon>Arthropoda</taxon>
        <taxon>Crustacea</taxon>
        <taxon>Branchiopoda</taxon>
        <taxon>Diplostraca</taxon>
        <taxon>Cladocera</taxon>
        <taxon>Anomopoda</taxon>
        <taxon>Daphniidae</taxon>
        <taxon>Daphnia</taxon>
    </lineage>
</organism>
<name>E9I2N8_DAPPU</name>
<evidence type="ECO:0000256" key="1">
    <source>
        <dbReference type="SAM" id="MobiDB-lite"/>
    </source>
</evidence>
<gene>
    <name evidence="2" type="ORF">DAPPUDRAFT_338303</name>
</gene>
<dbReference type="HOGENOM" id="CLU_363553_0_0_1"/>
<proteinExistence type="predicted"/>
<feature type="region of interest" description="Disordered" evidence="1">
    <location>
        <begin position="699"/>
        <end position="769"/>
    </location>
</feature>
<feature type="non-terminal residue" evidence="2">
    <location>
        <position position="769"/>
    </location>
</feature>
<evidence type="ECO:0000313" key="3">
    <source>
        <dbReference type="Proteomes" id="UP000000305"/>
    </source>
</evidence>
<accession>E9I2N8</accession>
<reference evidence="2 3" key="1">
    <citation type="journal article" date="2011" name="Science">
        <title>The ecoresponsive genome of Daphnia pulex.</title>
        <authorList>
            <person name="Colbourne J.K."/>
            <person name="Pfrender M.E."/>
            <person name="Gilbert D."/>
            <person name="Thomas W.K."/>
            <person name="Tucker A."/>
            <person name="Oakley T.H."/>
            <person name="Tokishita S."/>
            <person name="Aerts A."/>
            <person name="Arnold G.J."/>
            <person name="Basu M.K."/>
            <person name="Bauer D.J."/>
            <person name="Caceres C.E."/>
            <person name="Carmel L."/>
            <person name="Casola C."/>
            <person name="Choi J.H."/>
            <person name="Detter J.C."/>
            <person name="Dong Q."/>
            <person name="Dusheyko S."/>
            <person name="Eads B.D."/>
            <person name="Frohlich T."/>
            <person name="Geiler-Samerotte K.A."/>
            <person name="Gerlach D."/>
            <person name="Hatcher P."/>
            <person name="Jogdeo S."/>
            <person name="Krijgsveld J."/>
            <person name="Kriventseva E.V."/>
            <person name="Kultz D."/>
            <person name="Laforsch C."/>
            <person name="Lindquist E."/>
            <person name="Lopez J."/>
            <person name="Manak J.R."/>
            <person name="Muller J."/>
            <person name="Pangilinan J."/>
            <person name="Patwardhan R.P."/>
            <person name="Pitluck S."/>
            <person name="Pritham E.J."/>
            <person name="Rechtsteiner A."/>
            <person name="Rho M."/>
            <person name="Rogozin I.B."/>
            <person name="Sakarya O."/>
            <person name="Salamov A."/>
            <person name="Schaack S."/>
            <person name="Shapiro H."/>
            <person name="Shiga Y."/>
            <person name="Skalitzky C."/>
            <person name="Smith Z."/>
            <person name="Souvorov A."/>
            <person name="Sung W."/>
            <person name="Tang Z."/>
            <person name="Tsuchiya D."/>
            <person name="Tu H."/>
            <person name="Vos H."/>
            <person name="Wang M."/>
            <person name="Wolf Y.I."/>
            <person name="Yamagata H."/>
            <person name="Yamada T."/>
            <person name="Ye Y."/>
            <person name="Shaw J.R."/>
            <person name="Andrews J."/>
            <person name="Crease T.J."/>
            <person name="Tang H."/>
            <person name="Lucas S.M."/>
            <person name="Robertson H.M."/>
            <person name="Bork P."/>
            <person name="Koonin E.V."/>
            <person name="Zdobnov E.M."/>
            <person name="Grigoriev I.V."/>
            <person name="Lynch M."/>
            <person name="Boore J.L."/>
        </authorList>
    </citation>
    <scope>NUCLEOTIDE SEQUENCE [LARGE SCALE GENOMIC DNA]</scope>
</reference>
<protein>
    <submittedName>
        <fullName evidence="2">Uncharacterized protein</fullName>
    </submittedName>
</protein>